<reference evidence="3" key="2">
    <citation type="journal article" date="2021" name="PeerJ">
        <title>Extensive microbial diversity within the chicken gut microbiome revealed by metagenomics and culture.</title>
        <authorList>
            <person name="Gilroy R."/>
            <person name="Ravi A."/>
            <person name="Getino M."/>
            <person name="Pursley I."/>
            <person name="Horton D.L."/>
            <person name="Alikhan N.F."/>
            <person name="Baker D."/>
            <person name="Gharbi K."/>
            <person name="Hall N."/>
            <person name="Watson M."/>
            <person name="Adriaenssens E.M."/>
            <person name="Foster-Nyarko E."/>
            <person name="Jarju S."/>
            <person name="Secka A."/>
            <person name="Antonio M."/>
            <person name="Oren A."/>
            <person name="Chaudhuri R.R."/>
            <person name="La Ragione R."/>
            <person name="Hildebrand F."/>
            <person name="Pallen M.J."/>
        </authorList>
    </citation>
    <scope>NUCLEOTIDE SEQUENCE</scope>
    <source>
        <strain evidence="3">C6-149</strain>
    </source>
</reference>
<evidence type="ECO:0000256" key="1">
    <source>
        <dbReference type="ARBA" id="ARBA00022801"/>
    </source>
</evidence>
<dbReference type="PIRSF" id="PIRSF033091">
    <property type="entry name" value="Pesterase_YhaO"/>
    <property type="match status" value="1"/>
</dbReference>
<dbReference type="InterPro" id="IPR050535">
    <property type="entry name" value="DNA_Repair-Maintenance_Comp"/>
</dbReference>
<dbReference type="Pfam" id="PF00149">
    <property type="entry name" value="Metallophos"/>
    <property type="match status" value="1"/>
</dbReference>
<dbReference type="AlphaFoldDB" id="A0A9D9E4Q0"/>
<proteinExistence type="predicted"/>
<dbReference type="InterPro" id="IPR041796">
    <property type="entry name" value="Mre11_N"/>
</dbReference>
<protein>
    <submittedName>
        <fullName evidence="3">Metallophosphoesterase</fullName>
    </submittedName>
</protein>
<dbReference type="GO" id="GO:0016787">
    <property type="term" value="F:hydrolase activity"/>
    <property type="evidence" value="ECO:0007669"/>
    <property type="project" value="UniProtKB-KW"/>
</dbReference>
<dbReference type="EMBL" id="JADIMP010000006">
    <property type="protein sequence ID" value="MBO8440878.1"/>
    <property type="molecule type" value="Genomic_DNA"/>
</dbReference>
<comment type="caution">
    <text evidence="3">The sequence shown here is derived from an EMBL/GenBank/DDBJ whole genome shotgun (WGS) entry which is preliminary data.</text>
</comment>
<name>A0A9D9E4Q0_9LACO</name>
<dbReference type="Gene3D" id="3.60.21.10">
    <property type="match status" value="1"/>
</dbReference>
<gene>
    <name evidence="3" type="ORF">IAA89_00275</name>
</gene>
<dbReference type="PANTHER" id="PTHR30337:SF7">
    <property type="entry name" value="PHOSPHOESTERASE"/>
    <property type="match status" value="1"/>
</dbReference>
<dbReference type="SUPFAM" id="SSF56300">
    <property type="entry name" value="Metallo-dependent phosphatases"/>
    <property type="match status" value="1"/>
</dbReference>
<evidence type="ECO:0000313" key="4">
    <source>
        <dbReference type="Proteomes" id="UP000823614"/>
    </source>
</evidence>
<feature type="domain" description="Calcineurin-like phosphoesterase" evidence="2">
    <location>
        <begin position="1"/>
        <end position="199"/>
    </location>
</feature>
<organism evidence="3 4">
    <name type="scientific">Candidatus Gallilactobacillus intestinavium</name>
    <dbReference type="NCBI Taxonomy" id="2840838"/>
    <lineage>
        <taxon>Bacteria</taxon>
        <taxon>Bacillati</taxon>
        <taxon>Bacillota</taxon>
        <taxon>Bacilli</taxon>
        <taxon>Lactobacillales</taxon>
        <taxon>Lactobacillaceae</taxon>
        <taxon>Lactobacillaceae incertae sedis</taxon>
        <taxon>Candidatus Gallilactobacillus</taxon>
    </lineage>
</organism>
<sequence>MKFIHTGDLHLASPFLGIENIDESLKKRLYNSTFQAFKIIVDAAITQKVDFMIISGDIYDNDQHSIAAEDFFIQQCQRLNEQSIPVYLEYGNHDFHIVDDKLNYLPDNVFCFKNHIETKRLVLNTGQIINLTGFSYAQKWITEDMANQFPLKSNCDYQIGILHGALKTNNPQQDHYAPFTIEELQNKNYDYWALGHIHKHQTLSNDPSIVYCGNPQGRHKNEAGLHGYYLVNEINGKLVPTFQEIRQITWNNISINLQNEIDSTDDLINFIKIEIKRQIDSNLDILHMIDLQINDHNYLTNDLKILIQNHSLLTSLRNQQYDENICIYNLFINQENIALGNDIDQKYWSLAENDILTNEELWKIAEPLMKNNFYLNDYLQNPDHLQKIKEQVKTIIEDRDFEI</sequence>
<dbReference type="InterPro" id="IPR029052">
    <property type="entry name" value="Metallo-depent_PP-like"/>
</dbReference>
<evidence type="ECO:0000313" key="3">
    <source>
        <dbReference type="EMBL" id="MBO8440878.1"/>
    </source>
</evidence>
<dbReference type="CDD" id="cd00840">
    <property type="entry name" value="MPP_Mre11_N"/>
    <property type="match status" value="1"/>
</dbReference>
<evidence type="ECO:0000259" key="2">
    <source>
        <dbReference type="Pfam" id="PF00149"/>
    </source>
</evidence>
<dbReference type="InterPro" id="IPR014576">
    <property type="entry name" value="Pesterase_YhaO"/>
</dbReference>
<accession>A0A9D9E4Q0</accession>
<dbReference type="PANTHER" id="PTHR30337">
    <property type="entry name" value="COMPONENT OF ATP-DEPENDENT DSDNA EXONUCLEASE"/>
    <property type="match status" value="1"/>
</dbReference>
<keyword evidence="1" id="KW-0378">Hydrolase</keyword>
<dbReference type="Proteomes" id="UP000823614">
    <property type="component" value="Unassembled WGS sequence"/>
</dbReference>
<reference evidence="3" key="1">
    <citation type="submission" date="2020-10" db="EMBL/GenBank/DDBJ databases">
        <authorList>
            <person name="Gilroy R."/>
        </authorList>
    </citation>
    <scope>NUCLEOTIDE SEQUENCE</scope>
    <source>
        <strain evidence="3">C6-149</strain>
    </source>
</reference>
<dbReference type="InterPro" id="IPR004843">
    <property type="entry name" value="Calcineurin-like_PHP"/>
</dbReference>